<feature type="region of interest" description="Disordered" evidence="1">
    <location>
        <begin position="1"/>
        <end position="51"/>
    </location>
</feature>
<evidence type="ECO:0000256" key="1">
    <source>
        <dbReference type="SAM" id="MobiDB-lite"/>
    </source>
</evidence>
<protein>
    <submittedName>
        <fullName evidence="2">Uncharacterized protein</fullName>
    </submittedName>
</protein>
<dbReference type="AlphaFoldDB" id="A0A8S9HGZ6"/>
<gene>
    <name evidence="2" type="ORF">F2Q68_00012677</name>
</gene>
<accession>A0A8S9HGZ6</accession>
<organism evidence="2 3">
    <name type="scientific">Brassica cretica</name>
    <name type="common">Mustard</name>
    <dbReference type="NCBI Taxonomy" id="69181"/>
    <lineage>
        <taxon>Eukaryota</taxon>
        <taxon>Viridiplantae</taxon>
        <taxon>Streptophyta</taxon>
        <taxon>Embryophyta</taxon>
        <taxon>Tracheophyta</taxon>
        <taxon>Spermatophyta</taxon>
        <taxon>Magnoliopsida</taxon>
        <taxon>eudicotyledons</taxon>
        <taxon>Gunneridae</taxon>
        <taxon>Pentapetalae</taxon>
        <taxon>rosids</taxon>
        <taxon>malvids</taxon>
        <taxon>Brassicales</taxon>
        <taxon>Brassicaceae</taxon>
        <taxon>Brassiceae</taxon>
        <taxon>Brassica</taxon>
    </lineage>
</organism>
<dbReference type="EMBL" id="QGKW02001940">
    <property type="protein sequence ID" value="KAF2556444.1"/>
    <property type="molecule type" value="Genomic_DNA"/>
</dbReference>
<proteinExistence type="predicted"/>
<sequence length="91" mass="9834">MLISVASSGPVQTATQDNKPVVKLKPMLGSEAKKSSSSMERRGSSFSGSTISVPKPWKTVELHIHKGIEYCNRARDVVETADMADNTVEEA</sequence>
<feature type="compositionally biased region" description="Polar residues" evidence="1">
    <location>
        <begin position="1"/>
        <end position="18"/>
    </location>
</feature>
<name>A0A8S9HGZ6_BRACR</name>
<evidence type="ECO:0000313" key="2">
    <source>
        <dbReference type="EMBL" id="KAF2556444.1"/>
    </source>
</evidence>
<feature type="compositionally biased region" description="Basic and acidic residues" evidence="1">
    <location>
        <begin position="31"/>
        <end position="43"/>
    </location>
</feature>
<comment type="caution">
    <text evidence="2">The sequence shown here is derived from an EMBL/GenBank/DDBJ whole genome shotgun (WGS) entry which is preliminary data.</text>
</comment>
<reference evidence="2" key="1">
    <citation type="submission" date="2019-12" db="EMBL/GenBank/DDBJ databases">
        <title>Genome sequencing and annotation of Brassica cretica.</title>
        <authorList>
            <person name="Studholme D.J."/>
            <person name="Sarris P.F."/>
        </authorList>
    </citation>
    <scope>NUCLEOTIDE SEQUENCE</scope>
    <source>
        <strain evidence="2">PFS-001/15</strain>
        <tissue evidence="2">Leaf</tissue>
    </source>
</reference>
<evidence type="ECO:0000313" key="3">
    <source>
        <dbReference type="Proteomes" id="UP000712281"/>
    </source>
</evidence>
<dbReference type="Proteomes" id="UP000712281">
    <property type="component" value="Unassembled WGS sequence"/>
</dbReference>